<organism evidence="4 5">
    <name type="scientific">Diaminobutyricimonas aerilata</name>
    <dbReference type="NCBI Taxonomy" id="1162967"/>
    <lineage>
        <taxon>Bacteria</taxon>
        <taxon>Bacillati</taxon>
        <taxon>Actinomycetota</taxon>
        <taxon>Actinomycetes</taxon>
        <taxon>Micrococcales</taxon>
        <taxon>Microbacteriaceae</taxon>
        <taxon>Diaminobutyricimonas</taxon>
    </lineage>
</organism>
<evidence type="ECO:0000256" key="2">
    <source>
        <dbReference type="SAM" id="Phobius"/>
    </source>
</evidence>
<comment type="caution">
    <text evidence="4">The sequence shown here is derived from an EMBL/GenBank/DDBJ whole genome shotgun (WGS) entry which is preliminary data.</text>
</comment>
<evidence type="ECO:0000313" key="4">
    <source>
        <dbReference type="EMBL" id="PJJ73363.1"/>
    </source>
</evidence>
<dbReference type="InterPro" id="IPR036514">
    <property type="entry name" value="SGNH_hydro_sf"/>
</dbReference>
<dbReference type="PANTHER" id="PTHR30383">
    <property type="entry name" value="THIOESTERASE 1/PROTEASE 1/LYSOPHOSPHOLIPASE L1"/>
    <property type="match status" value="1"/>
</dbReference>
<dbReference type="GO" id="GO:0004622">
    <property type="term" value="F:phosphatidylcholine lysophospholipase activity"/>
    <property type="evidence" value="ECO:0007669"/>
    <property type="project" value="TreeGrafter"/>
</dbReference>
<keyword evidence="2" id="KW-0472">Membrane</keyword>
<evidence type="ECO:0000313" key="5">
    <source>
        <dbReference type="Proteomes" id="UP000228758"/>
    </source>
</evidence>
<dbReference type="Gene3D" id="3.40.50.1110">
    <property type="entry name" value="SGNH hydrolase"/>
    <property type="match status" value="1"/>
</dbReference>
<dbReference type="InterPro" id="IPR013830">
    <property type="entry name" value="SGNH_hydro"/>
</dbReference>
<dbReference type="InterPro" id="IPR051532">
    <property type="entry name" value="Ester_Hydrolysis_Enzymes"/>
</dbReference>
<dbReference type="SUPFAM" id="SSF52266">
    <property type="entry name" value="SGNH hydrolase"/>
    <property type="match status" value="1"/>
</dbReference>
<evidence type="ECO:0000259" key="3">
    <source>
        <dbReference type="Pfam" id="PF13472"/>
    </source>
</evidence>
<evidence type="ECO:0000256" key="1">
    <source>
        <dbReference type="SAM" id="MobiDB-lite"/>
    </source>
</evidence>
<reference evidence="4 5" key="1">
    <citation type="submission" date="2017-11" db="EMBL/GenBank/DDBJ databases">
        <title>Genomic Encyclopedia of Archaeal and Bacterial Type Strains, Phase II (KMG-II): From Individual Species to Whole Genera.</title>
        <authorList>
            <person name="Goeker M."/>
        </authorList>
    </citation>
    <scope>NUCLEOTIDE SEQUENCE [LARGE SCALE GENOMIC DNA]</scope>
    <source>
        <strain evidence="4 5">DSM 27393</strain>
    </source>
</reference>
<keyword evidence="2" id="KW-1133">Transmembrane helix</keyword>
<dbReference type="Proteomes" id="UP000228758">
    <property type="component" value="Unassembled WGS sequence"/>
</dbReference>
<dbReference type="RefSeq" id="WP_100365460.1">
    <property type="nucleotide sequence ID" value="NZ_PGFF01000001.1"/>
</dbReference>
<name>A0A2M9CN83_9MICO</name>
<keyword evidence="5" id="KW-1185">Reference proteome</keyword>
<keyword evidence="2" id="KW-0812">Transmembrane</keyword>
<feature type="region of interest" description="Disordered" evidence="1">
    <location>
        <begin position="243"/>
        <end position="273"/>
    </location>
</feature>
<proteinExistence type="predicted"/>
<gene>
    <name evidence="4" type="ORF">CLV46_2950</name>
</gene>
<feature type="domain" description="SGNH hydrolase-type esterase" evidence="3">
    <location>
        <begin position="59"/>
        <end position="224"/>
    </location>
</feature>
<dbReference type="AlphaFoldDB" id="A0A2M9CN83"/>
<dbReference type="OrthoDB" id="3288625at2"/>
<accession>A0A2M9CN83</accession>
<sequence length="273" mass="29994">MPWFLVAIVVALGGGIAGWVRWLVRRRGVWFIRLNDAIPVNAHYWRERMARHGEYLYVAIGDSAAQGIGASRPGRSYVGMIARHVRTVSPAKWRVANLSVSGATVSLALKNQLPKLRKLEPDLCTVAIGANDIAAFDPERFERDLRALYSALPSHTIVADVPCFYFNPRERIVRQANEILRRVAGEFGLEVVPLHELTRRQGARGIVTQFAGDLFHPNDRGYAVWARAFEPAVDARLRSTGLGAGALDADDPRSTVGDPLPVSAPEADAPRGS</sequence>
<dbReference type="PANTHER" id="PTHR30383:SF5">
    <property type="entry name" value="SGNH HYDROLASE-TYPE ESTERASE DOMAIN-CONTAINING PROTEIN"/>
    <property type="match status" value="1"/>
</dbReference>
<dbReference type="EMBL" id="PGFF01000001">
    <property type="protein sequence ID" value="PJJ73363.1"/>
    <property type="molecule type" value="Genomic_DNA"/>
</dbReference>
<protein>
    <submittedName>
        <fullName evidence="4">Lysophospholipase L1-like esterase</fullName>
    </submittedName>
</protein>
<feature type="transmembrane region" description="Helical" evidence="2">
    <location>
        <begin position="6"/>
        <end position="24"/>
    </location>
</feature>
<dbReference type="Pfam" id="PF13472">
    <property type="entry name" value="Lipase_GDSL_2"/>
    <property type="match status" value="1"/>
</dbReference>